<dbReference type="AlphaFoldDB" id="A0A2P2PBF6"/>
<sequence length="24" mass="2690">MMCPTSVLKGVFGPFIRVRSTLYS</sequence>
<organism evidence="1">
    <name type="scientific">Rhizophora mucronata</name>
    <name type="common">Asiatic mangrove</name>
    <dbReference type="NCBI Taxonomy" id="61149"/>
    <lineage>
        <taxon>Eukaryota</taxon>
        <taxon>Viridiplantae</taxon>
        <taxon>Streptophyta</taxon>
        <taxon>Embryophyta</taxon>
        <taxon>Tracheophyta</taxon>
        <taxon>Spermatophyta</taxon>
        <taxon>Magnoliopsida</taxon>
        <taxon>eudicotyledons</taxon>
        <taxon>Gunneridae</taxon>
        <taxon>Pentapetalae</taxon>
        <taxon>rosids</taxon>
        <taxon>fabids</taxon>
        <taxon>Malpighiales</taxon>
        <taxon>Rhizophoraceae</taxon>
        <taxon>Rhizophora</taxon>
    </lineage>
</organism>
<accession>A0A2P2PBF6</accession>
<proteinExistence type="predicted"/>
<protein>
    <submittedName>
        <fullName evidence="1">Uncharacterized protein</fullName>
    </submittedName>
</protein>
<evidence type="ECO:0000313" key="1">
    <source>
        <dbReference type="EMBL" id="MBX52082.1"/>
    </source>
</evidence>
<dbReference type="EMBL" id="GGEC01071598">
    <property type="protein sequence ID" value="MBX52082.1"/>
    <property type="molecule type" value="Transcribed_RNA"/>
</dbReference>
<name>A0A2P2PBF6_RHIMU</name>
<reference evidence="1" key="1">
    <citation type="submission" date="2018-02" db="EMBL/GenBank/DDBJ databases">
        <title>Rhizophora mucronata_Transcriptome.</title>
        <authorList>
            <person name="Meera S.P."/>
            <person name="Sreeshan A."/>
            <person name="Augustine A."/>
        </authorList>
    </citation>
    <scope>NUCLEOTIDE SEQUENCE</scope>
    <source>
        <tissue evidence="1">Leaf</tissue>
    </source>
</reference>